<evidence type="ECO:0000259" key="1">
    <source>
        <dbReference type="SMART" id="SM00409"/>
    </source>
</evidence>
<organism evidence="2 3">
    <name type="scientific">Thelohanellus kitauei</name>
    <name type="common">Myxosporean</name>
    <dbReference type="NCBI Taxonomy" id="669202"/>
    <lineage>
        <taxon>Eukaryota</taxon>
        <taxon>Metazoa</taxon>
        <taxon>Cnidaria</taxon>
        <taxon>Myxozoa</taxon>
        <taxon>Myxosporea</taxon>
        <taxon>Bivalvulida</taxon>
        <taxon>Platysporina</taxon>
        <taxon>Myxobolidae</taxon>
        <taxon>Thelohanellus</taxon>
    </lineage>
</organism>
<dbReference type="InterPro" id="IPR003599">
    <property type="entry name" value="Ig_sub"/>
</dbReference>
<dbReference type="SUPFAM" id="SSF48726">
    <property type="entry name" value="Immunoglobulin"/>
    <property type="match status" value="1"/>
</dbReference>
<dbReference type="SMART" id="SM00409">
    <property type="entry name" value="IG"/>
    <property type="match status" value="1"/>
</dbReference>
<comment type="caution">
    <text evidence="2">The sequence shown here is derived from an EMBL/GenBank/DDBJ whole genome shotgun (WGS) entry which is preliminary data.</text>
</comment>
<accession>A0A0C2N484</accession>
<feature type="domain" description="Immunoglobulin" evidence="1">
    <location>
        <begin position="25"/>
        <end position="101"/>
    </location>
</feature>
<evidence type="ECO:0000313" key="2">
    <source>
        <dbReference type="EMBL" id="KII68682.1"/>
    </source>
</evidence>
<dbReference type="AlphaFoldDB" id="A0A0C2N484"/>
<gene>
    <name evidence="2" type="ORF">RF11_09557</name>
</gene>
<reference evidence="2 3" key="1">
    <citation type="journal article" date="2014" name="Genome Biol. Evol.">
        <title>The genome of the myxosporean Thelohanellus kitauei shows adaptations to nutrient acquisition within its fish host.</title>
        <authorList>
            <person name="Yang Y."/>
            <person name="Xiong J."/>
            <person name="Zhou Z."/>
            <person name="Huo F."/>
            <person name="Miao W."/>
            <person name="Ran C."/>
            <person name="Liu Y."/>
            <person name="Zhang J."/>
            <person name="Feng J."/>
            <person name="Wang M."/>
            <person name="Wang M."/>
            <person name="Wang L."/>
            <person name="Yao B."/>
        </authorList>
    </citation>
    <scope>NUCLEOTIDE SEQUENCE [LARGE SCALE GENOMIC DNA]</scope>
    <source>
        <strain evidence="2">Wuqing</strain>
    </source>
</reference>
<dbReference type="EMBL" id="JWZT01002732">
    <property type="protein sequence ID" value="KII68682.1"/>
    <property type="molecule type" value="Genomic_DNA"/>
</dbReference>
<dbReference type="InterPro" id="IPR036179">
    <property type="entry name" value="Ig-like_dom_sf"/>
</dbReference>
<proteinExistence type="predicted"/>
<evidence type="ECO:0000313" key="3">
    <source>
        <dbReference type="Proteomes" id="UP000031668"/>
    </source>
</evidence>
<dbReference type="OrthoDB" id="10597884at2759"/>
<keyword evidence="3" id="KW-1185">Reference proteome</keyword>
<dbReference type="Proteomes" id="UP000031668">
    <property type="component" value="Unassembled WGS sequence"/>
</dbReference>
<sequence>MLLERQVSILGALLIYLAGVVLSEIERIERFVGQDLDISCGHPTYKANKFWLRLNSVTLEEKKQPFVYKLRKLDFIDTGFYTCTISKQRNFKYQTLLLTVLPLPAFKDPKMTVKNLWKYNTYIQYNCELNSTHKFTYKWFSPSGLIKEGSQLRVAASKFHKFTQIYCRIYLDDGLVHEQAVDIFIQKVFEKPNIDMIYSLPTGFEIKWTPSIDPEFVIGTNILCHNQITYEKLSYSVDKDTDRWGIQDLKVNQSWQCYVTTKTESDKSEFAYFEHRVEPLKYRIDIHNSESSMLNLSFTNVDYPNQTADISQFTVEITNENDVRESGFGQLNSSFNQFTYPGFGNELKIDLKHNDEVVGTTKIYRNEMSANSRARSIRILKVSDQTASVVFFPYSGFLHDFCLIKVVFYESADQKLKPVGFRQFYGYRVPHTNAYRFKMDHLTPDMEQVVQFQYKFGNNIEYSQLSDYLSFRTRVLCIVLL</sequence>
<name>A0A0C2N484_THEKT</name>
<protein>
    <recommendedName>
        <fullName evidence="1">Immunoglobulin domain-containing protein</fullName>
    </recommendedName>
</protein>